<sequence>MQFSFKRHTGVGISLKADRLEVVYARGGHGVVEVLAHEVIPFSNQIYDNGRIHDFDRFASDLNNTFRKYRLPIRKVVLNLPSAAAVIRMVAMPKVGRKQMQDLLRFQLHDQIWLPMNDPVYDFDFFPPELQPKEQVDEQGDQAMILLVAAPGELINGLVRAFKEAGIRLAAIEVKGLSALRALKALNKKPDQAALLVDFGTEGVTAHFYQKGSLLMTRTLDMRADDYILPQGQGAWGEVAVTAAGESALQASFGGNTDSKWDVFDQENEALLDSLCRDLSYQIQRSISFLQYSLKQRDFALGTVYLNNHVPSPTKMANSLAAQLGISTEILQIPIIRQSVRTPHKVVSLPAAGAALRGVISDAD</sequence>
<organism evidence="1 2">
    <name type="scientific">Effusibacillus lacus</name>
    <dbReference type="NCBI Taxonomy" id="1348429"/>
    <lineage>
        <taxon>Bacteria</taxon>
        <taxon>Bacillati</taxon>
        <taxon>Bacillota</taxon>
        <taxon>Bacilli</taxon>
        <taxon>Bacillales</taxon>
        <taxon>Alicyclobacillaceae</taxon>
        <taxon>Effusibacillus</taxon>
    </lineage>
</organism>
<comment type="caution">
    <text evidence="1">The sequence shown here is derived from an EMBL/GenBank/DDBJ whole genome shotgun (WGS) entry which is preliminary data.</text>
</comment>
<protein>
    <recommendedName>
        <fullName evidence="3">Pilus assembly protein PilM</fullName>
    </recommendedName>
</protein>
<dbReference type="PANTHER" id="PTHR32432">
    <property type="entry name" value="CELL DIVISION PROTEIN FTSA-RELATED"/>
    <property type="match status" value="1"/>
</dbReference>
<evidence type="ECO:0008006" key="3">
    <source>
        <dbReference type="Google" id="ProtNLM"/>
    </source>
</evidence>
<evidence type="ECO:0000313" key="1">
    <source>
        <dbReference type="EMBL" id="GAX88495.1"/>
    </source>
</evidence>
<dbReference type="Proteomes" id="UP000217785">
    <property type="component" value="Unassembled WGS sequence"/>
</dbReference>
<dbReference type="Gene3D" id="3.30.420.40">
    <property type="match status" value="2"/>
</dbReference>
<gene>
    <name evidence="1" type="ORF">EFBL_0104</name>
</gene>
<dbReference type="PANTHER" id="PTHR32432:SF3">
    <property type="entry name" value="ETHANOLAMINE UTILIZATION PROTEIN EUTJ"/>
    <property type="match status" value="1"/>
</dbReference>
<keyword evidence="2" id="KW-1185">Reference proteome</keyword>
<dbReference type="Pfam" id="PF11104">
    <property type="entry name" value="PilM_2"/>
    <property type="match status" value="1"/>
</dbReference>
<evidence type="ECO:0000313" key="2">
    <source>
        <dbReference type="Proteomes" id="UP000217785"/>
    </source>
</evidence>
<proteinExistence type="predicted"/>
<dbReference type="EMBL" id="BDUF01000003">
    <property type="protein sequence ID" value="GAX88495.1"/>
    <property type="molecule type" value="Genomic_DNA"/>
</dbReference>
<name>A0A292YJ26_9BACL</name>
<dbReference type="InterPro" id="IPR005883">
    <property type="entry name" value="PilM"/>
</dbReference>
<dbReference type="Gene3D" id="3.30.1490.300">
    <property type="match status" value="1"/>
</dbReference>
<reference evidence="2" key="1">
    <citation type="submission" date="2017-07" db="EMBL/GenBank/DDBJ databases">
        <title>Draft genome sequence of Effusibacillus lacus strain skLN1.</title>
        <authorList>
            <person name="Watanabe M."/>
            <person name="Kojima H."/>
            <person name="Fukui M."/>
        </authorList>
    </citation>
    <scope>NUCLEOTIDE SEQUENCE [LARGE SCALE GENOMIC DNA]</scope>
    <source>
        <strain evidence="2">skLN1</strain>
    </source>
</reference>
<dbReference type="SUPFAM" id="SSF53067">
    <property type="entry name" value="Actin-like ATPase domain"/>
    <property type="match status" value="1"/>
</dbReference>
<dbReference type="InterPro" id="IPR043129">
    <property type="entry name" value="ATPase_NBD"/>
</dbReference>
<dbReference type="RefSeq" id="WP_096180180.1">
    <property type="nucleotide sequence ID" value="NZ_BDUF01000003.1"/>
</dbReference>
<accession>A0A292YJ26</accession>
<dbReference type="AlphaFoldDB" id="A0A292YJ26"/>
<dbReference type="InterPro" id="IPR050696">
    <property type="entry name" value="FtsA/MreB"/>
</dbReference>
<dbReference type="OrthoDB" id="2690797at2"/>